<protein>
    <submittedName>
        <fullName evidence="1">Uncharacterized protein</fullName>
    </submittedName>
</protein>
<organism evidence="1 2">
    <name type="scientific">Alistipes shahii</name>
    <dbReference type="NCBI Taxonomy" id="328814"/>
    <lineage>
        <taxon>Bacteria</taxon>
        <taxon>Pseudomonadati</taxon>
        <taxon>Bacteroidota</taxon>
        <taxon>Bacteroidia</taxon>
        <taxon>Bacteroidales</taxon>
        <taxon>Rikenellaceae</taxon>
        <taxon>Alistipes</taxon>
    </lineage>
</organism>
<comment type="caution">
    <text evidence="1">The sequence shown here is derived from an EMBL/GenBank/DDBJ whole genome shotgun (WGS) entry which is preliminary data.</text>
</comment>
<name>A0A5B3GXZ0_9BACT</name>
<dbReference type="AlphaFoldDB" id="A0A5B3GXZ0"/>
<proteinExistence type="predicted"/>
<sequence length="214" mass="23836">MKTLANINDNINIKFNKTMTTISENAESQQVAGNRAEEMMASAIAHEAKMAEIKAAEEQEEKMNLRIIKIKPAGNAKMFRTLAKAIAAGATTLIVTTRVDVAGCGYVWFGIRKGYTELDGKLLLNAQIWNYLMAFLMGKELPEVTEFEPDREICCQSEWLAEVAAEVEKLTPITSEEYNESEEGIGYLAKKYHFSNGKVVMPAEAMEDITDLLN</sequence>
<dbReference type="EMBL" id="VVXJ01000001">
    <property type="protein sequence ID" value="KAA2378380.1"/>
    <property type="molecule type" value="Genomic_DNA"/>
</dbReference>
<reference evidence="1 2" key="1">
    <citation type="journal article" date="2019" name="Nat. Med.">
        <title>A library of human gut bacterial isolates paired with longitudinal multiomics data enables mechanistic microbiome research.</title>
        <authorList>
            <person name="Poyet M."/>
            <person name="Groussin M."/>
            <person name="Gibbons S.M."/>
            <person name="Avila-Pacheco J."/>
            <person name="Jiang X."/>
            <person name="Kearney S.M."/>
            <person name="Perrotta A.R."/>
            <person name="Berdy B."/>
            <person name="Zhao S."/>
            <person name="Lieberman T.D."/>
            <person name="Swanson P.K."/>
            <person name="Smith M."/>
            <person name="Roesemann S."/>
            <person name="Alexander J.E."/>
            <person name="Rich S.A."/>
            <person name="Livny J."/>
            <person name="Vlamakis H."/>
            <person name="Clish C."/>
            <person name="Bullock K."/>
            <person name="Deik A."/>
            <person name="Scott J."/>
            <person name="Pierce K.A."/>
            <person name="Xavier R.J."/>
            <person name="Alm E.J."/>
        </authorList>
    </citation>
    <scope>NUCLEOTIDE SEQUENCE [LARGE SCALE GENOMIC DNA]</scope>
    <source>
        <strain evidence="1 2">BIOML-A1</strain>
    </source>
</reference>
<evidence type="ECO:0000313" key="1">
    <source>
        <dbReference type="EMBL" id="KAA2378380.1"/>
    </source>
</evidence>
<accession>A0A5B3GXZ0</accession>
<evidence type="ECO:0000313" key="2">
    <source>
        <dbReference type="Proteomes" id="UP000322658"/>
    </source>
</evidence>
<gene>
    <name evidence="1" type="ORF">F2Y07_00600</name>
</gene>
<dbReference type="Proteomes" id="UP000322658">
    <property type="component" value="Unassembled WGS sequence"/>
</dbReference>